<gene>
    <name evidence="1" type="ORF">KDA_31790</name>
</gene>
<accession>A0A402B8M0</accession>
<dbReference type="Proteomes" id="UP000287171">
    <property type="component" value="Unassembled WGS sequence"/>
</dbReference>
<dbReference type="AlphaFoldDB" id="A0A402B8M0"/>
<organism evidence="1 2">
    <name type="scientific">Dictyobacter alpinus</name>
    <dbReference type="NCBI Taxonomy" id="2014873"/>
    <lineage>
        <taxon>Bacteria</taxon>
        <taxon>Bacillati</taxon>
        <taxon>Chloroflexota</taxon>
        <taxon>Ktedonobacteria</taxon>
        <taxon>Ktedonobacterales</taxon>
        <taxon>Dictyobacteraceae</taxon>
        <taxon>Dictyobacter</taxon>
    </lineage>
</organism>
<sequence length="52" mass="6120">MLPVAVHQQGREKRYTLTPEPLSDIDDWIKEISAKWDERLLRLKGLLENETS</sequence>
<reference evidence="2" key="1">
    <citation type="submission" date="2018-12" db="EMBL/GenBank/DDBJ databases">
        <title>Tengunoibacter tsumagoiensis gen. nov., sp. nov., Dictyobacter kobayashii sp. nov., D. alpinus sp. nov., and D. joshuensis sp. nov. and description of Dictyobacteraceae fam. nov. within the order Ktedonobacterales isolated from Tengu-no-mugimeshi.</title>
        <authorList>
            <person name="Wang C.M."/>
            <person name="Zheng Y."/>
            <person name="Sakai Y."/>
            <person name="Toyoda A."/>
            <person name="Minakuchi Y."/>
            <person name="Abe K."/>
            <person name="Yokota A."/>
            <person name="Yabe S."/>
        </authorList>
    </citation>
    <scope>NUCLEOTIDE SEQUENCE [LARGE SCALE GENOMIC DNA]</scope>
    <source>
        <strain evidence="2">Uno16</strain>
    </source>
</reference>
<evidence type="ECO:0000313" key="2">
    <source>
        <dbReference type="Proteomes" id="UP000287171"/>
    </source>
</evidence>
<dbReference type="Gene3D" id="1.10.10.10">
    <property type="entry name" value="Winged helix-like DNA-binding domain superfamily/Winged helix DNA-binding domain"/>
    <property type="match status" value="1"/>
</dbReference>
<dbReference type="InterPro" id="IPR036388">
    <property type="entry name" value="WH-like_DNA-bd_sf"/>
</dbReference>
<comment type="caution">
    <text evidence="1">The sequence shown here is derived from an EMBL/GenBank/DDBJ whole genome shotgun (WGS) entry which is preliminary data.</text>
</comment>
<keyword evidence="2" id="KW-1185">Reference proteome</keyword>
<name>A0A402B8M0_9CHLR</name>
<protein>
    <submittedName>
        <fullName evidence="1">Uncharacterized protein</fullName>
    </submittedName>
</protein>
<evidence type="ECO:0000313" key="1">
    <source>
        <dbReference type="EMBL" id="GCE27695.1"/>
    </source>
</evidence>
<proteinExistence type="predicted"/>
<dbReference type="EMBL" id="BIFT01000001">
    <property type="protein sequence ID" value="GCE27695.1"/>
    <property type="molecule type" value="Genomic_DNA"/>
</dbReference>